<evidence type="ECO:0000313" key="2">
    <source>
        <dbReference type="Proteomes" id="UP000226357"/>
    </source>
</evidence>
<dbReference type="EMBL" id="NVBO01000309">
    <property type="protein sequence ID" value="PFR89752.1"/>
    <property type="molecule type" value="Genomic_DNA"/>
</dbReference>
<dbReference type="Proteomes" id="UP000226357">
    <property type="component" value="Unassembled WGS sequence"/>
</dbReference>
<dbReference type="AlphaFoldDB" id="A0AA44TDT3"/>
<comment type="caution">
    <text evidence="1">The sequence shown here is derived from an EMBL/GenBank/DDBJ whole genome shotgun (WGS) entry which is preliminary data.</text>
</comment>
<accession>A0AA44TDT3</accession>
<dbReference type="InterPro" id="IPR027461">
    <property type="entry name" value="Carboxypeptidase_A_C_sf"/>
</dbReference>
<proteinExistence type="predicted"/>
<gene>
    <name evidence="1" type="ORF">COK38_24040</name>
</gene>
<organism evidence="1 2">
    <name type="scientific">Bacillus cereus</name>
    <dbReference type="NCBI Taxonomy" id="1396"/>
    <lineage>
        <taxon>Bacteria</taxon>
        <taxon>Bacillati</taxon>
        <taxon>Bacillota</taxon>
        <taxon>Bacilli</taxon>
        <taxon>Bacillales</taxon>
        <taxon>Bacillaceae</taxon>
        <taxon>Bacillus</taxon>
        <taxon>Bacillus cereus group</taxon>
    </lineage>
</organism>
<dbReference type="Gene3D" id="3.50.30.60">
    <property type="entry name" value="LD-carboxypeptidase A C-terminal domain-like"/>
    <property type="match status" value="1"/>
</dbReference>
<dbReference type="SUPFAM" id="SSF141986">
    <property type="entry name" value="LD-carboxypeptidase A C-terminal domain-like"/>
    <property type="match status" value="1"/>
</dbReference>
<name>A0AA44TDT3_BACCE</name>
<feature type="non-terminal residue" evidence="1">
    <location>
        <position position="1"/>
    </location>
</feature>
<sequence>IPFIAELDCCHTHPMLTVPIGIKIEMDATNKTLTILEEWIN</sequence>
<protein>
    <submittedName>
        <fullName evidence="1">LD-carboxypeptidase</fullName>
    </submittedName>
</protein>
<evidence type="ECO:0000313" key="1">
    <source>
        <dbReference type="EMBL" id="PFR89752.1"/>
    </source>
</evidence>
<reference evidence="1 2" key="1">
    <citation type="submission" date="2017-09" db="EMBL/GenBank/DDBJ databases">
        <title>Large-scale bioinformatics analysis of Bacillus genomes uncovers conserved roles of natural products in bacterial physiology.</title>
        <authorList>
            <consortium name="Agbiome Team Llc"/>
            <person name="Bleich R.M."/>
            <person name="Grubbs K.J."/>
            <person name="Santa Maria K.C."/>
            <person name="Allen S.E."/>
            <person name="Farag S."/>
            <person name="Shank E.A."/>
            <person name="Bowers A."/>
        </authorList>
    </citation>
    <scope>NUCLEOTIDE SEQUENCE [LARGE SCALE GENOMIC DNA]</scope>
    <source>
        <strain evidence="1 2">AFS067272</strain>
    </source>
</reference>